<evidence type="ECO:0000256" key="2">
    <source>
        <dbReference type="ARBA" id="ARBA00022679"/>
    </source>
</evidence>
<evidence type="ECO:0000259" key="5">
    <source>
        <dbReference type="Pfam" id="PF00155"/>
    </source>
</evidence>
<keyword evidence="7" id="KW-1185">Reference proteome</keyword>
<evidence type="ECO:0000256" key="4">
    <source>
        <dbReference type="RuleBase" id="RU003693"/>
    </source>
</evidence>
<dbReference type="InterPro" id="IPR015421">
    <property type="entry name" value="PyrdxlP-dep_Trfase_major"/>
</dbReference>
<comment type="cofactor">
    <cofactor evidence="1 4">
        <name>pyridoxal 5'-phosphate</name>
        <dbReference type="ChEBI" id="CHEBI:597326"/>
    </cofactor>
</comment>
<feature type="domain" description="Aminotransferase class I/classII large" evidence="5">
    <location>
        <begin position="44"/>
        <end position="367"/>
    </location>
</feature>
<dbReference type="SUPFAM" id="SSF53383">
    <property type="entry name" value="PLP-dependent transferases"/>
    <property type="match status" value="1"/>
</dbReference>
<keyword evidence="2" id="KW-0808">Transferase</keyword>
<keyword evidence="3 4" id="KW-0663">Pyridoxal phosphate</keyword>
<proteinExistence type="inferred from homology"/>
<evidence type="ECO:0000313" key="6">
    <source>
        <dbReference type="EMBL" id="KCZ95798.1"/>
    </source>
</evidence>
<dbReference type="InterPro" id="IPR004839">
    <property type="entry name" value="Aminotransferase_I/II_large"/>
</dbReference>
<dbReference type="InterPro" id="IPR001917">
    <property type="entry name" value="Aminotrans_II_pyridoxalP_BS"/>
</dbReference>
<comment type="caution">
    <text evidence="6">The sequence shown here is derived from an EMBL/GenBank/DDBJ whole genome shotgun (WGS) entry which is preliminary data.</text>
</comment>
<accession>A0A059FYK9</accession>
<protein>
    <submittedName>
        <fullName evidence="6">8-amino-7-oxononanoate synthase</fullName>
    </submittedName>
</protein>
<gene>
    <name evidence="6" type="ORF">HHI_03467</name>
</gene>
<dbReference type="Gene3D" id="3.40.640.10">
    <property type="entry name" value="Type I PLP-dependent aspartate aminotransferase-like (Major domain)"/>
    <property type="match status" value="1"/>
</dbReference>
<dbReference type="Proteomes" id="UP000025061">
    <property type="component" value="Unassembled WGS sequence"/>
</dbReference>
<dbReference type="InterPro" id="IPR015424">
    <property type="entry name" value="PyrdxlP-dep_Trfase"/>
</dbReference>
<evidence type="ECO:0000313" key="7">
    <source>
        <dbReference type="Proteomes" id="UP000025061"/>
    </source>
</evidence>
<dbReference type="Gene3D" id="3.90.1150.10">
    <property type="entry name" value="Aspartate Aminotransferase, domain 1"/>
    <property type="match status" value="1"/>
</dbReference>
<name>A0A059FYK9_9PROT</name>
<evidence type="ECO:0000256" key="1">
    <source>
        <dbReference type="ARBA" id="ARBA00001933"/>
    </source>
</evidence>
<dbReference type="PANTHER" id="PTHR13693">
    <property type="entry name" value="CLASS II AMINOTRANSFERASE/8-AMINO-7-OXONONANOATE SYNTHASE"/>
    <property type="match status" value="1"/>
</dbReference>
<sequence>MTSFERLKAFAEQKLSQLEATGQRRSLVETARETGGRAARAGRDVISFCDNDYLSLSHDARVTQAAADAARLYGAGSGGSRLITGNHPLNAALEDRLARLKGTEGARVFGSGFLANLGTIPALVGKGDTIVMDELAHACMHGGARLSGAQVRLFRHNDVAEAARLVKDAAGQVLLLTETVFSMDGDVAPLSELGALAEATGAWLMTDDAHGLGVVKQDNPAQIQMGTLSKAVGGYGGYVCGPAPLMDLLTSRARSFVYTTGLPPPVLAAAIAALDVMEAEPERGAKASRHAALFCELLGLPAPSSVIVPIIIGPEAEAMRVSAALLERGYLVTAIRPPTVPAGTARLRVTFAAGHEEADVRAFAGALKEIMELACAVTL</sequence>
<dbReference type="GO" id="GO:0016740">
    <property type="term" value="F:transferase activity"/>
    <property type="evidence" value="ECO:0007669"/>
    <property type="project" value="UniProtKB-KW"/>
</dbReference>
<dbReference type="RefSeq" id="WP_011646266.1">
    <property type="nucleotide sequence ID" value="NZ_ARYI01000002.1"/>
</dbReference>
<evidence type="ECO:0000256" key="3">
    <source>
        <dbReference type="ARBA" id="ARBA00022898"/>
    </source>
</evidence>
<comment type="similarity">
    <text evidence="4">Belongs to the class-II pyridoxal-phosphate-dependent aminotransferase family.</text>
</comment>
<dbReference type="GO" id="GO:0030170">
    <property type="term" value="F:pyridoxal phosphate binding"/>
    <property type="evidence" value="ECO:0007669"/>
    <property type="project" value="InterPro"/>
</dbReference>
<dbReference type="InterPro" id="IPR015422">
    <property type="entry name" value="PyrdxlP-dep_Trfase_small"/>
</dbReference>
<dbReference type="EMBL" id="ARYI01000002">
    <property type="protein sequence ID" value="KCZ95798.1"/>
    <property type="molecule type" value="Genomic_DNA"/>
</dbReference>
<dbReference type="OrthoDB" id="9807157at2"/>
<dbReference type="AlphaFoldDB" id="A0A059FYK9"/>
<organism evidence="6 7">
    <name type="scientific">Hyphomonas hirschiana VP5</name>
    <dbReference type="NCBI Taxonomy" id="1280951"/>
    <lineage>
        <taxon>Bacteria</taxon>
        <taxon>Pseudomonadati</taxon>
        <taxon>Pseudomonadota</taxon>
        <taxon>Alphaproteobacteria</taxon>
        <taxon>Hyphomonadales</taxon>
        <taxon>Hyphomonadaceae</taxon>
        <taxon>Hyphomonas</taxon>
    </lineage>
</organism>
<dbReference type="Pfam" id="PF00155">
    <property type="entry name" value="Aminotran_1_2"/>
    <property type="match status" value="1"/>
</dbReference>
<dbReference type="InterPro" id="IPR050087">
    <property type="entry name" value="AON_synthase_class-II"/>
</dbReference>
<reference evidence="6 7" key="1">
    <citation type="submission" date="2013-04" db="EMBL/GenBank/DDBJ databases">
        <title>Hyphomonas hirschiana VP5 Genome Sequencing.</title>
        <authorList>
            <person name="Lai Q."/>
            <person name="Shao Z."/>
        </authorList>
    </citation>
    <scope>NUCLEOTIDE SEQUENCE [LARGE SCALE GENOMIC DNA]</scope>
    <source>
        <strain evidence="6 7">VP5</strain>
    </source>
</reference>
<dbReference type="PROSITE" id="PS00599">
    <property type="entry name" value="AA_TRANSFER_CLASS_2"/>
    <property type="match status" value="1"/>
</dbReference>
<dbReference type="PATRIC" id="fig|1280951.3.peg.704"/>